<dbReference type="AlphaFoldDB" id="A0A7S1VRA9"/>
<dbReference type="EMBL" id="HBGK01048690">
    <property type="protein sequence ID" value="CAD9308499.1"/>
    <property type="molecule type" value="Transcribed_RNA"/>
</dbReference>
<evidence type="ECO:0000313" key="3">
    <source>
        <dbReference type="EMBL" id="CAD9308499.1"/>
    </source>
</evidence>
<dbReference type="Gene3D" id="1.20.1260.60">
    <property type="entry name" value="Vacuolar protein sorting-associated protein Ist1"/>
    <property type="match status" value="1"/>
</dbReference>
<feature type="region of interest" description="Disordered" evidence="2">
    <location>
        <begin position="215"/>
        <end position="234"/>
    </location>
</feature>
<dbReference type="InterPro" id="IPR005061">
    <property type="entry name" value="Ist1"/>
</dbReference>
<accession>A0A7S1VRA9</accession>
<feature type="region of interest" description="Disordered" evidence="2">
    <location>
        <begin position="271"/>
        <end position="327"/>
    </location>
</feature>
<dbReference type="PANTHER" id="PTHR12161:SF5">
    <property type="entry name" value="IST1 HOMOLOG"/>
    <property type="match status" value="1"/>
</dbReference>
<dbReference type="FunFam" id="1.20.1260.60:FF:000002">
    <property type="entry name" value="Vacuolar protein sorting-associated protein IST1"/>
    <property type="match status" value="1"/>
</dbReference>
<feature type="compositionally biased region" description="Basic and acidic residues" evidence="2">
    <location>
        <begin position="218"/>
        <end position="227"/>
    </location>
</feature>
<gene>
    <name evidence="3" type="ORF">GOCE00092_LOCUS25539</name>
</gene>
<organism evidence="3">
    <name type="scientific">Grammatophora oceanica</name>
    <dbReference type="NCBI Taxonomy" id="210454"/>
    <lineage>
        <taxon>Eukaryota</taxon>
        <taxon>Sar</taxon>
        <taxon>Stramenopiles</taxon>
        <taxon>Ochrophyta</taxon>
        <taxon>Bacillariophyta</taxon>
        <taxon>Fragilariophyceae</taxon>
        <taxon>Fragilariophycidae</taxon>
        <taxon>Rhabdonematales</taxon>
        <taxon>Grammatophoraceae</taxon>
        <taxon>Grammatophora</taxon>
    </lineage>
</organism>
<proteinExistence type="inferred from homology"/>
<sequence length="327" mass="35310">MWGSGFKASKLKPQLKMAVSRFQISANKKSALLKQQMREVAVLLAEDPPREEKARIRAEACIREDNTVEAYEILQLECELLAERIKLLENMKDCPPDLVSIVSTIIWASDRVEISELNTIRKQFRAKYGKEFEANAINNVGGVLNERVVAKLSIHPPAAYLVQVYLERICEQHEVEWKPKHRLNANEMAEPMSAPYGYSVQVAGASGLGEVTTGTIHTDQEGGKTDDASSMGMGSVPAAAVATPYNPSAPPSAATRQTGGDLEEVDIFVPAIPAPPTNDPNKPRGFGGDDDDLPPAAPSNGTGPMHQSGGGGGSYANLVSRFNNLKS</sequence>
<protein>
    <recommendedName>
        <fullName evidence="4">IST1 homolog</fullName>
    </recommendedName>
</protein>
<evidence type="ECO:0000256" key="2">
    <source>
        <dbReference type="SAM" id="MobiDB-lite"/>
    </source>
</evidence>
<dbReference type="PANTHER" id="PTHR12161">
    <property type="entry name" value="IST1 FAMILY MEMBER"/>
    <property type="match status" value="1"/>
</dbReference>
<feature type="region of interest" description="Disordered" evidence="2">
    <location>
        <begin position="240"/>
        <end position="259"/>
    </location>
</feature>
<name>A0A7S1VRA9_9STRA</name>
<comment type="similarity">
    <text evidence="1">Belongs to the IST1 family.</text>
</comment>
<reference evidence="3" key="1">
    <citation type="submission" date="2021-01" db="EMBL/GenBank/DDBJ databases">
        <authorList>
            <person name="Corre E."/>
            <person name="Pelletier E."/>
            <person name="Niang G."/>
            <person name="Scheremetjew M."/>
            <person name="Finn R."/>
            <person name="Kale V."/>
            <person name="Holt S."/>
            <person name="Cochrane G."/>
            <person name="Meng A."/>
            <person name="Brown T."/>
            <person name="Cohen L."/>
        </authorList>
    </citation>
    <scope>NUCLEOTIDE SEQUENCE</scope>
    <source>
        <strain evidence="3">CCMP 410</strain>
    </source>
</reference>
<dbReference type="Pfam" id="PF03398">
    <property type="entry name" value="Ist1"/>
    <property type="match status" value="1"/>
</dbReference>
<dbReference type="GO" id="GO:0015031">
    <property type="term" value="P:protein transport"/>
    <property type="evidence" value="ECO:0007669"/>
    <property type="project" value="InterPro"/>
</dbReference>
<evidence type="ECO:0000256" key="1">
    <source>
        <dbReference type="ARBA" id="ARBA00005536"/>
    </source>
</evidence>
<evidence type="ECO:0008006" key="4">
    <source>
        <dbReference type="Google" id="ProtNLM"/>
    </source>
</evidence>
<dbReference type="InterPro" id="IPR042277">
    <property type="entry name" value="IST1-like"/>
</dbReference>